<protein>
    <submittedName>
        <fullName evidence="2">Uncharacterized protein</fullName>
    </submittedName>
</protein>
<keyword evidence="3" id="KW-1185">Reference proteome</keyword>
<dbReference type="Gramene" id="Mp8g05540.1">
    <property type="protein sequence ID" value="Mp8g05540.1.cds"/>
    <property type="gene ID" value="Mp8g05540"/>
</dbReference>
<reference evidence="3" key="1">
    <citation type="journal article" date="2017" name="Cell">
        <title>Insights into land plant evolution garnered from the Marchantia polymorpha genome.</title>
        <authorList>
            <person name="Bowman J.L."/>
            <person name="Kohchi T."/>
            <person name="Yamato K.T."/>
            <person name="Jenkins J."/>
            <person name="Shu S."/>
            <person name="Ishizaki K."/>
            <person name="Yamaoka S."/>
            <person name="Nishihama R."/>
            <person name="Nakamura Y."/>
            <person name="Berger F."/>
            <person name="Adam C."/>
            <person name="Aki S.S."/>
            <person name="Althoff F."/>
            <person name="Araki T."/>
            <person name="Arteaga-Vazquez M.A."/>
            <person name="Balasubrmanian S."/>
            <person name="Barry K."/>
            <person name="Bauer D."/>
            <person name="Boehm C.R."/>
            <person name="Briginshaw L."/>
            <person name="Caballero-Perez J."/>
            <person name="Catarino B."/>
            <person name="Chen F."/>
            <person name="Chiyoda S."/>
            <person name="Chovatia M."/>
            <person name="Davies K.M."/>
            <person name="Delmans M."/>
            <person name="Demura T."/>
            <person name="Dierschke T."/>
            <person name="Dolan L."/>
            <person name="Dorantes-Acosta A.E."/>
            <person name="Eklund D.M."/>
            <person name="Florent S.N."/>
            <person name="Flores-Sandoval E."/>
            <person name="Fujiyama A."/>
            <person name="Fukuzawa H."/>
            <person name="Galik B."/>
            <person name="Grimanelli D."/>
            <person name="Grimwood J."/>
            <person name="Grossniklaus U."/>
            <person name="Hamada T."/>
            <person name="Haseloff J."/>
            <person name="Hetherington A.J."/>
            <person name="Higo A."/>
            <person name="Hirakawa Y."/>
            <person name="Hundley H.N."/>
            <person name="Ikeda Y."/>
            <person name="Inoue K."/>
            <person name="Inoue S.I."/>
            <person name="Ishida S."/>
            <person name="Jia Q."/>
            <person name="Kakita M."/>
            <person name="Kanazawa T."/>
            <person name="Kawai Y."/>
            <person name="Kawashima T."/>
            <person name="Kennedy M."/>
            <person name="Kinose K."/>
            <person name="Kinoshita T."/>
            <person name="Kohara Y."/>
            <person name="Koide E."/>
            <person name="Komatsu K."/>
            <person name="Kopischke S."/>
            <person name="Kubo M."/>
            <person name="Kyozuka J."/>
            <person name="Lagercrantz U."/>
            <person name="Lin S.S."/>
            <person name="Lindquist E."/>
            <person name="Lipzen A.M."/>
            <person name="Lu C.W."/>
            <person name="De Luna E."/>
            <person name="Martienssen R.A."/>
            <person name="Minamino N."/>
            <person name="Mizutani M."/>
            <person name="Mizutani M."/>
            <person name="Mochizuki N."/>
            <person name="Monte I."/>
            <person name="Mosher R."/>
            <person name="Nagasaki H."/>
            <person name="Nakagami H."/>
            <person name="Naramoto S."/>
            <person name="Nishitani K."/>
            <person name="Ohtani M."/>
            <person name="Okamoto T."/>
            <person name="Okumura M."/>
            <person name="Phillips J."/>
            <person name="Pollak B."/>
            <person name="Reinders A."/>
            <person name="Rovekamp M."/>
            <person name="Sano R."/>
            <person name="Sawa S."/>
            <person name="Schmid M.W."/>
            <person name="Shirakawa M."/>
            <person name="Solano R."/>
            <person name="Spunde A."/>
            <person name="Suetsugu N."/>
            <person name="Sugano S."/>
            <person name="Sugiyama A."/>
            <person name="Sun R."/>
            <person name="Suzuki Y."/>
            <person name="Takenaka M."/>
            <person name="Takezawa D."/>
            <person name="Tomogane H."/>
            <person name="Tsuzuki M."/>
            <person name="Ueda T."/>
            <person name="Umeda M."/>
            <person name="Ward J.M."/>
            <person name="Watanabe Y."/>
            <person name="Yazaki K."/>
            <person name="Yokoyama R."/>
            <person name="Yoshitake Y."/>
            <person name="Yotsui I."/>
            <person name="Zachgo S."/>
            <person name="Schmutz J."/>
        </authorList>
    </citation>
    <scope>NUCLEOTIDE SEQUENCE [LARGE SCALE GENOMIC DNA]</scope>
    <source>
        <strain evidence="3">Tak-1</strain>
    </source>
</reference>
<evidence type="ECO:0000313" key="2">
    <source>
        <dbReference type="EMBL" id="PTQ34329.1"/>
    </source>
</evidence>
<dbReference type="Proteomes" id="UP000244005">
    <property type="component" value="Unassembled WGS sequence"/>
</dbReference>
<feature type="compositionally biased region" description="Low complexity" evidence="1">
    <location>
        <begin position="40"/>
        <end position="52"/>
    </location>
</feature>
<organism evidence="2 3">
    <name type="scientific">Marchantia polymorpha</name>
    <name type="common">Common liverwort</name>
    <name type="synonym">Marchantia aquatica</name>
    <dbReference type="NCBI Taxonomy" id="3197"/>
    <lineage>
        <taxon>Eukaryota</taxon>
        <taxon>Viridiplantae</taxon>
        <taxon>Streptophyta</taxon>
        <taxon>Embryophyta</taxon>
        <taxon>Marchantiophyta</taxon>
        <taxon>Marchantiopsida</taxon>
        <taxon>Marchantiidae</taxon>
        <taxon>Marchantiales</taxon>
        <taxon>Marchantiaceae</taxon>
        <taxon>Marchantia</taxon>
    </lineage>
</organism>
<evidence type="ECO:0000256" key="1">
    <source>
        <dbReference type="SAM" id="MobiDB-lite"/>
    </source>
</evidence>
<proteinExistence type="predicted"/>
<accession>A0A2R6WKE7</accession>
<sequence>MLRGAYPALATWNRLDGFHPLPQNLPQRPQLRPPPPLPLRLPSFASLASPPQRAAPPPGAAAAAAQRLTLSEAGKVGSRSEAARQDRAGSGRTRTVGPSFSPTDAGGGGRDLWEIYWFKFNRASCLASDRTAGGIPASGSCDGASFRHIFLFYAFPAGRCPAGVLLALPSAALLCFAFPCFVNCPCDPASIWGVGTLRRFWVTLFSGCVKAEDEVKEKFDLE</sequence>
<dbReference type="EMBL" id="KZ772753">
    <property type="protein sequence ID" value="PTQ34329.1"/>
    <property type="molecule type" value="Genomic_DNA"/>
</dbReference>
<feature type="compositionally biased region" description="Low complexity" evidence="1">
    <location>
        <begin position="20"/>
        <end position="30"/>
    </location>
</feature>
<feature type="region of interest" description="Disordered" evidence="1">
    <location>
        <begin position="16"/>
        <end position="105"/>
    </location>
</feature>
<feature type="compositionally biased region" description="Polar residues" evidence="1">
    <location>
        <begin position="92"/>
        <end position="102"/>
    </location>
</feature>
<name>A0A2R6WKE7_MARPO</name>
<dbReference type="AlphaFoldDB" id="A0A2R6WKE7"/>
<evidence type="ECO:0000313" key="3">
    <source>
        <dbReference type="Proteomes" id="UP000244005"/>
    </source>
</evidence>
<gene>
    <name evidence="2" type="ORF">MARPO_0081s0055</name>
</gene>